<keyword evidence="1" id="KW-1133">Transmembrane helix</keyword>
<keyword evidence="3" id="KW-1185">Reference proteome</keyword>
<feature type="transmembrane region" description="Helical" evidence="1">
    <location>
        <begin position="35"/>
        <end position="58"/>
    </location>
</feature>
<protein>
    <recommendedName>
        <fullName evidence="4">Tetratricopeptide repeat protein</fullName>
    </recommendedName>
</protein>
<organism evidence="2 3">
    <name type="scientific">Saccharothrix australiensis</name>
    <dbReference type="NCBI Taxonomy" id="2072"/>
    <lineage>
        <taxon>Bacteria</taxon>
        <taxon>Bacillati</taxon>
        <taxon>Actinomycetota</taxon>
        <taxon>Actinomycetes</taxon>
        <taxon>Pseudonocardiales</taxon>
        <taxon>Pseudonocardiaceae</taxon>
        <taxon>Saccharothrix</taxon>
    </lineage>
</organism>
<evidence type="ECO:0000313" key="3">
    <source>
        <dbReference type="Proteomes" id="UP000282084"/>
    </source>
</evidence>
<evidence type="ECO:0000313" key="2">
    <source>
        <dbReference type="EMBL" id="RKT56939.1"/>
    </source>
</evidence>
<reference evidence="2 3" key="1">
    <citation type="submission" date="2018-10" db="EMBL/GenBank/DDBJ databases">
        <title>Sequencing the genomes of 1000 actinobacteria strains.</title>
        <authorList>
            <person name="Klenk H.-P."/>
        </authorList>
    </citation>
    <scope>NUCLEOTIDE SEQUENCE [LARGE SCALE GENOMIC DNA]</scope>
    <source>
        <strain evidence="2 3">DSM 43800</strain>
    </source>
</reference>
<accession>A0A495W648</accession>
<name>A0A495W648_9PSEU</name>
<dbReference type="Proteomes" id="UP000282084">
    <property type="component" value="Unassembled WGS sequence"/>
</dbReference>
<dbReference type="RefSeq" id="WP_121008420.1">
    <property type="nucleotide sequence ID" value="NZ_RBXO01000001.1"/>
</dbReference>
<evidence type="ECO:0008006" key="4">
    <source>
        <dbReference type="Google" id="ProtNLM"/>
    </source>
</evidence>
<sequence length="151" mass="16765">MKARTTAFLITAALAVYFVLLGGRAVVLIGTGDPVGVGLGVGVLVLPLIGAWIAWTNLRFGFVTERMARQLRREGGLLDTSDLPRRPSGRVDRDAADGWFERRRAEVVAAPEDWRSWFLLAQAYDLAGDRGRARETMRKAIELFQVPNNRL</sequence>
<dbReference type="SUPFAM" id="SSF48452">
    <property type="entry name" value="TPR-like"/>
    <property type="match status" value="1"/>
</dbReference>
<dbReference type="OrthoDB" id="4485518at2"/>
<dbReference type="AlphaFoldDB" id="A0A495W648"/>
<dbReference type="EMBL" id="RBXO01000001">
    <property type="protein sequence ID" value="RKT56939.1"/>
    <property type="molecule type" value="Genomic_DNA"/>
</dbReference>
<evidence type="ECO:0000256" key="1">
    <source>
        <dbReference type="SAM" id="Phobius"/>
    </source>
</evidence>
<keyword evidence="1" id="KW-0472">Membrane</keyword>
<dbReference type="InterPro" id="IPR011990">
    <property type="entry name" value="TPR-like_helical_dom_sf"/>
</dbReference>
<comment type="caution">
    <text evidence="2">The sequence shown here is derived from an EMBL/GenBank/DDBJ whole genome shotgun (WGS) entry which is preliminary data.</text>
</comment>
<keyword evidence="1" id="KW-0812">Transmembrane</keyword>
<gene>
    <name evidence="2" type="ORF">C8E97_5652</name>
</gene>
<proteinExistence type="predicted"/>